<accession>A0A6P4YD31</accession>
<dbReference type="SUPFAM" id="SSF52058">
    <property type="entry name" value="L domain-like"/>
    <property type="match status" value="1"/>
</dbReference>
<dbReference type="PANTHER" id="PTHR24373">
    <property type="entry name" value="SLIT RELATED LEUCINE-RICH REPEAT NEURONAL PROTEIN"/>
    <property type="match status" value="1"/>
</dbReference>
<dbReference type="KEGG" id="bbel:109468537"/>
<dbReference type="GeneID" id="109468537"/>
<keyword evidence="2 5" id="KW-0732">Signal</keyword>
<dbReference type="Proteomes" id="UP000515135">
    <property type="component" value="Unplaced"/>
</dbReference>
<reference evidence="7" key="1">
    <citation type="submission" date="2025-08" db="UniProtKB">
        <authorList>
            <consortium name="RefSeq"/>
        </authorList>
    </citation>
    <scope>IDENTIFICATION</scope>
    <source>
        <tissue evidence="7">Gonad</tissue>
    </source>
</reference>
<dbReference type="InterPro" id="IPR003591">
    <property type="entry name" value="Leu-rich_rpt_typical-subtyp"/>
</dbReference>
<evidence type="ECO:0000256" key="3">
    <source>
        <dbReference type="ARBA" id="ARBA00022737"/>
    </source>
</evidence>
<dbReference type="OrthoDB" id="676979at2759"/>
<gene>
    <name evidence="7" type="primary">LOC109468537</name>
</gene>
<proteinExistence type="predicted"/>
<dbReference type="Gene3D" id="3.80.10.10">
    <property type="entry name" value="Ribonuclease Inhibitor"/>
    <property type="match status" value="1"/>
</dbReference>
<organism evidence="6 7">
    <name type="scientific">Branchiostoma belcheri</name>
    <name type="common">Amphioxus</name>
    <dbReference type="NCBI Taxonomy" id="7741"/>
    <lineage>
        <taxon>Eukaryota</taxon>
        <taxon>Metazoa</taxon>
        <taxon>Chordata</taxon>
        <taxon>Cephalochordata</taxon>
        <taxon>Leptocardii</taxon>
        <taxon>Amphioxiformes</taxon>
        <taxon>Branchiostomatidae</taxon>
        <taxon>Branchiostoma</taxon>
    </lineage>
</organism>
<evidence type="ECO:0000256" key="1">
    <source>
        <dbReference type="ARBA" id="ARBA00022614"/>
    </source>
</evidence>
<keyword evidence="3" id="KW-0677">Repeat</keyword>
<evidence type="ECO:0000313" key="7">
    <source>
        <dbReference type="RefSeq" id="XP_019622338.1"/>
    </source>
</evidence>
<feature type="chain" id="PRO_5028484105" evidence="5">
    <location>
        <begin position="25"/>
        <end position="265"/>
    </location>
</feature>
<dbReference type="Pfam" id="PF13855">
    <property type="entry name" value="LRR_8"/>
    <property type="match status" value="1"/>
</dbReference>
<dbReference type="InterPro" id="IPR032675">
    <property type="entry name" value="LRR_dom_sf"/>
</dbReference>
<dbReference type="InterPro" id="IPR050328">
    <property type="entry name" value="Dev_Immune_Receptor"/>
</dbReference>
<keyword evidence="1" id="KW-0433">Leucine-rich repeat</keyword>
<dbReference type="RefSeq" id="XP_019622338.1">
    <property type="nucleotide sequence ID" value="XM_019766779.1"/>
</dbReference>
<name>A0A6P4YD31_BRABE</name>
<dbReference type="SMART" id="SM00369">
    <property type="entry name" value="LRR_TYP"/>
    <property type="match status" value="2"/>
</dbReference>
<feature type="region of interest" description="Disordered" evidence="4">
    <location>
        <begin position="178"/>
        <end position="213"/>
    </location>
</feature>
<dbReference type="AlphaFoldDB" id="A0A6P4YD31"/>
<dbReference type="InterPro" id="IPR001611">
    <property type="entry name" value="Leu-rich_rpt"/>
</dbReference>
<sequence length="265" mass="28894">MGRKLRHVLVFLLIILKEPSMPEAACGCKSAFCRCTEMGLTSFPQDLPTTIYWLDLSNQITMIQAGTVANLPQLQELYLNNNQITMIQAGALANLPQLQELYLNNNQITMIQAAALSIVATVLITIWCKRNTKNPPSGPTSNIALSNINTTATAPTSGSLHDQTGQGQALASSQPLNIEHPKIGTGTGSLAPHRDGPPLPDDDEPTYVEPDGAHYMTPEDVLYEMPANSHCEDDNRHYYQPLKKEQNLPTDASGYVLVVPNKGQC</sequence>
<dbReference type="GO" id="GO:0031012">
    <property type="term" value="C:extracellular matrix"/>
    <property type="evidence" value="ECO:0007669"/>
    <property type="project" value="TreeGrafter"/>
</dbReference>
<protein>
    <submittedName>
        <fullName evidence="7">Slit homolog 2 protein-like</fullName>
    </submittedName>
</protein>
<evidence type="ECO:0000256" key="5">
    <source>
        <dbReference type="SAM" id="SignalP"/>
    </source>
</evidence>
<evidence type="ECO:0000256" key="2">
    <source>
        <dbReference type="ARBA" id="ARBA00022729"/>
    </source>
</evidence>
<dbReference type="GO" id="GO:0005615">
    <property type="term" value="C:extracellular space"/>
    <property type="evidence" value="ECO:0007669"/>
    <property type="project" value="TreeGrafter"/>
</dbReference>
<keyword evidence="6" id="KW-1185">Reference proteome</keyword>
<dbReference type="PANTHER" id="PTHR24373:SF398">
    <property type="entry name" value="LEUCINE-RICH REPEAT-CONTAINING G-PROTEIN COUPLED RECEPTOR 6"/>
    <property type="match status" value="1"/>
</dbReference>
<evidence type="ECO:0000256" key="4">
    <source>
        <dbReference type="SAM" id="MobiDB-lite"/>
    </source>
</evidence>
<feature type="signal peptide" evidence="5">
    <location>
        <begin position="1"/>
        <end position="24"/>
    </location>
</feature>
<evidence type="ECO:0000313" key="6">
    <source>
        <dbReference type="Proteomes" id="UP000515135"/>
    </source>
</evidence>